<reference evidence="1" key="2">
    <citation type="submission" date="2017-11" db="EMBL/GenBank/DDBJ databases">
        <title>Coralsnake Venomics: Analyses of Venom Gland Transcriptomes and Proteomes of Six Brazilian Taxa.</title>
        <authorList>
            <person name="Aird S.D."/>
            <person name="Jorge da Silva N."/>
            <person name="Qiu L."/>
            <person name="Villar-Briones A."/>
            <person name="Aparecida-Saddi V."/>
            <person name="Campos-Telles M.P."/>
            <person name="Grau M."/>
            <person name="Mikheyev A.S."/>
        </authorList>
    </citation>
    <scope>NUCLEOTIDE SEQUENCE</scope>
    <source>
        <tissue evidence="1">Venom_gland</tissue>
    </source>
</reference>
<evidence type="ECO:0000313" key="1">
    <source>
        <dbReference type="EMBL" id="LAA95988.1"/>
    </source>
</evidence>
<protein>
    <submittedName>
        <fullName evidence="1">Uncharacterized protein</fullName>
    </submittedName>
</protein>
<dbReference type="EMBL" id="IACK01199514">
    <property type="protein sequence ID" value="LAA95988.1"/>
    <property type="molecule type" value="Transcribed_RNA"/>
</dbReference>
<dbReference type="AlphaFoldDB" id="A0A2D4JHK7"/>
<sequence length="109" mass="12315">MFGSPLSCMARIAVSGLTKHEMTLKLFSISEGKHPLDNSLWAPREIYNRKVSFLHISRILFARRLVFTVQLTILAYAGPGRPGYDYNISPVFVLKEKVFFSGVMMKGAF</sequence>
<accession>A0A2D4JHK7</accession>
<proteinExistence type="predicted"/>
<organism evidence="1">
    <name type="scientific">Micrurus lemniscatus lemniscatus</name>
    <dbReference type="NCBI Taxonomy" id="129467"/>
    <lineage>
        <taxon>Eukaryota</taxon>
        <taxon>Metazoa</taxon>
        <taxon>Chordata</taxon>
        <taxon>Craniata</taxon>
        <taxon>Vertebrata</taxon>
        <taxon>Euteleostomi</taxon>
        <taxon>Lepidosauria</taxon>
        <taxon>Squamata</taxon>
        <taxon>Bifurcata</taxon>
        <taxon>Unidentata</taxon>
        <taxon>Episquamata</taxon>
        <taxon>Toxicofera</taxon>
        <taxon>Serpentes</taxon>
        <taxon>Colubroidea</taxon>
        <taxon>Elapidae</taxon>
        <taxon>Elapinae</taxon>
        <taxon>Micrurus</taxon>
    </lineage>
</organism>
<reference evidence="1" key="1">
    <citation type="submission" date="2017-07" db="EMBL/GenBank/DDBJ databases">
        <authorList>
            <person name="Mikheyev A."/>
            <person name="Grau M."/>
        </authorList>
    </citation>
    <scope>NUCLEOTIDE SEQUENCE</scope>
    <source>
        <tissue evidence="1">Venom_gland</tissue>
    </source>
</reference>
<name>A0A2D4JHK7_MICLE</name>